<proteinExistence type="predicted"/>
<dbReference type="EMBL" id="CT573213">
    <property type="protein sequence ID" value="CAJ63494.1"/>
    <property type="molecule type" value="Genomic_DNA"/>
</dbReference>
<feature type="region of interest" description="Disordered" evidence="1">
    <location>
        <begin position="1"/>
        <end position="20"/>
    </location>
</feature>
<name>Q0RG95_FRAAA</name>
<keyword evidence="3" id="KW-1185">Reference proteome</keyword>
<sequence length="66" mass="7323">MHRTSDAADDRRTSGQGRGIAATQPCYYRVNLVSFEAIATPVTRDACPVAKRYLPDRTGRRARPTT</sequence>
<accession>Q0RG95</accession>
<evidence type="ECO:0000313" key="2">
    <source>
        <dbReference type="EMBL" id="CAJ63494.1"/>
    </source>
</evidence>
<gene>
    <name evidence="2" type="ordered locus">FRAAL4853</name>
</gene>
<reference evidence="2 3" key="1">
    <citation type="journal article" date="2007" name="Genome Res.">
        <title>Genome characteristics of facultatively symbiotic Frankia sp. strains reflect host range and host plant biogeography.</title>
        <authorList>
            <person name="Normand P."/>
            <person name="Lapierre P."/>
            <person name="Tisa L.S."/>
            <person name="Gogarten J.P."/>
            <person name="Alloisio N."/>
            <person name="Bagnarol E."/>
            <person name="Bassi C.A."/>
            <person name="Berry A.M."/>
            <person name="Bickhart D.M."/>
            <person name="Choisne N."/>
            <person name="Couloux A."/>
            <person name="Cournoyer B."/>
            <person name="Cruveiller S."/>
            <person name="Daubin V."/>
            <person name="Demange N."/>
            <person name="Francino M.P."/>
            <person name="Goltsman E."/>
            <person name="Huang Y."/>
            <person name="Kopp O.R."/>
            <person name="Labarre L."/>
            <person name="Lapidus A."/>
            <person name="Lavire C."/>
            <person name="Marechal J."/>
            <person name="Martinez M."/>
            <person name="Mastronunzio J.E."/>
            <person name="Mullin B.C."/>
            <person name="Niemann J."/>
            <person name="Pujic P."/>
            <person name="Rawnsley T."/>
            <person name="Rouy Z."/>
            <person name="Schenowitz C."/>
            <person name="Sellstedt A."/>
            <person name="Tavares F."/>
            <person name="Tomkins J.P."/>
            <person name="Vallenet D."/>
            <person name="Valverde C."/>
            <person name="Wall L.G."/>
            <person name="Wang Y."/>
            <person name="Medigue C."/>
            <person name="Benson D.R."/>
        </authorList>
    </citation>
    <scope>NUCLEOTIDE SEQUENCE [LARGE SCALE GENOMIC DNA]</scope>
    <source>
        <strain evidence="3">DSM 45986 / CECT 9034 / ACN14a</strain>
    </source>
</reference>
<dbReference type="AlphaFoldDB" id="Q0RG95"/>
<protein>
    <submittedName>
        <fullName evidence="2">Uncharacterized protein</fullName>
    </submittedName>
</protein>
<dbReference type="Proteomes" id="UP000000657">
    <property type="component" value="Chromosome"/>
</dbReference>
<feature type="compositionally biased region" description="Basic and acidic residues" evidence="1">
    <location>
        <begin position="1"/>
        <end position="13"/>
    </location>
</feature>
<organism evidence="2 3">
    <name type="scientific">Frankia alni (strain DSM 45986 / CECT 9034 / ACN14a)</name>
    <dbReference type="NCBI Taxonomy" id="326424"/>
    <lineage>
        <taxon>Bacteria</taxon>
        <taxon>Bacillati</taxon>
        <taxon>Actinomycetota</taxon>
        <taxon>Actinomycetes</taxon>
        <taxon>Frankiales</taxon>
        <taxon>Frankiaceae</taxon>
        <taxon>Frankia</taxon>
    </lineage>
</organism>
<evidence type="ECO:0000313" key="3">
    <source>
        <dbReference type="Proteomes" id="UP000000657"/>
    </source>
</evidence>
<evidence type="ECO:0000256" key="1">
    <source>
        <dbReference type="SAM" id="MobiDB-lite"/>
    </source>
</evidence>
<dbReference type="HOGENOM" id="CLU_2824827_0_0_11"/>
<dbReference type="KEGG" id="fal:FRAAL4853"/>